<reference evidence="1" key="2">
    <citation type="journal article" date="2022" name="New Phytol.">
        <title>Evolutionary transition to the ectomycorrhizal habit in the genomes of a hyperdiverse lineage of mushroom-forming fungi.</title>
        <authorList>
            <person name="Looney B."/>
            <person name="Miyauchi S."/>
            <person name="Morin E."/>
            <person name="Drula E."/>
            <person name="Courty P.E."/>
            <person name="Kohler A."/>
            <person name="Kuo A."/>
            <person name="LaButti K."/>
            <person name="Pangilinan J."/>
            <person name="Lipzen A."/>
            <person name="Riley R."/>
            <person name="Andreopoulos W."/>
            <person name="He G."/>
            <person name="Johnson J."/>
            <person name="Nolan M."/>
            <person name="Tritt A."/>
            <person name="Barry K.W."/>
            <person name="Grigoriev I.V."/>
            <person name="Nagy L.G."/>
            <person name="Hibbett D."/>
            <person name="Henrissat B."/>
            <person name="Matheny P.B."/>
            <person name="Labbe J."/>
            <person name="Martin F.M."/>
        </authorList>
    </citation>
    <scope>NUCLEOTIDE SEQUENCE</scope>
    <source>
        <strain evidence="1">HHB10654</strain>
    </source>
</reference>
<comment type="caution">
    <text evidence="1">The sequence shown here is derived from an EMBL/GenBank/DDBJ whole genome shotgun (WGS) entry which is preliminary data.</text>
</comment>
<dbReference type="Proteomes" id="UP000814140">
    <property type="component" value="Unassembled WGS sequence"/>
</dbReference>
<keyword evidence="1" id="KW-0378">Hydrolase</keyword>
<protein>
    <submittedName>
        <fullName evidence="1">Glycoside hydrolase</fullName>
    </submittedName>
</protein>
<name>A0ACB8TK17_9AGAM</name>
<accession>A0ACB8TK17</accession>
<dbReference type="EMBL" id="MU277187">
    <property type="protein sequence ID" value="KAI0068759.1"/>
    <property type="molecule type" value="Genomic_DNA"/>
</dbReference>
<evidence type="ECO:0000313" key="2">
    <source>
        <dbReference type="Proteomes" id="UP000814140"/>
    </source>
</evidence>
<proteinExistence type="predicted"/>
<keyword evidence="2" id="KW-1185">Reference proteome</keyword>
<gene>
    <name evidence="1" type="ORF">BV25DRAFT_1866698</name>
</gene>
<sequence>MAYYPDWVGDMYPPEKVDFSRIDWIDFAFAVPDANCNLGWDGAEATAPGLLQRLVAAAHAKGKKVKLSVGGWTGSKYFSPAVSNDQNRHTLVNNIVAMYKQFQLDGIDIDWEYPGQPGNDGNAVSSVDTTNFLSFLTLLRSQLPPTARISAAAQTVPFAGPDGQPVRDVSPFVNVLDWVLLMNYDVWGSSDMPGPNAPLSNACHNSTQPGASADAAINAWTAAGFPPQKLVLGVPSYGYVSRSAATRLRQRRSSPLAARSPDDPATADPSDPSTPDPSDPSTSDPSDPSTSDSTNPPTPNANTSNPPTPDADTKIVTLNPASGQIQYRDLLAQGALCAGGARGCGGFTRYWDACSSTPFLRSARAGQVVAYDDAQSLALKAQLARARGLRGVNMFDVAGDTYAGQLVDALRRGLGLQQ</sequence>
<evidence type="ECO:0000313" key="1">
    <source>
        <dbReference type="EMBL" id="KAI0068759.1"/>
    </source>
</evidence>
<organism evidence="1 2">
    <name type="scientific">Artomyces pyxidatus</name>
    <dbReference type="NCBI Taxonomy" id="48021"/>
    <lineage>
        <taxon>Eukaryota</taxon>
        <taxon>Fungi</taxon>
        <taxon>Dikarya</taxon>
        <taxon>Basidiomycota</taxon>
        <taxon>Agaricomycotina</taxon>
        <taxon>Agaricomycetes</taxon>
        <taxon>Russulales</taxon>
        <taxon>Auriscalpiaceae</taxon>
        <taxon>Artomyces</taxon>
    </lineage>
</organism>
<reference evidence="1" key="1">
    <citation type="submission" date="2021-03" db="EMBL/GenBank/DDBJ databases">
        <authorList>
            <consortium name="DOE Joint Genome Institute"/>
            <person name="Ahrendt S."/>
            <person name="Looney B.P."/>
            <person name="Miyauchi S."/>
            <person name="Morin E."/>
            <person name="Drula E."/>
            <person name="Courty P.E."/>
            <person name="Chicoki N."/>
            <person name="Fauchery L."/>
            <person name="Kohler A."/>
            <person name="Kuo A."/>
            <person name="Labutti K."/>
            <person name="Pangilinan J."/>
            <person name="Lipzen A."/>
            <person name="Riley R."/>
            <person name="Andreopoulos W."/>
            <person name="He G."/>
            <person name="Johnson J."/>
            <person name="Barry K.W."/>
            <person name="Grigoriev I.V."/>
            <person name="Nagy L."/>
            <person name="Hibbett D."/>
            <person name="Henrissat B."/>
            <person name="Matheny P.B."/>
            <person name="Labbe J."/>
            <person name="Martin F."/>
        </authorList>
    </citation>
    <scope>NUCLEOTIDE SEQUENCE</scope>
    <source>
        <strain evidence="1">HHB10654</strain>
    </source>
</reference>